<name>A0A1J3GLP8_NOCCA</name>
<gene>
    <name evidence="2" type="ORF">GA_TR15820_c6_g1_i1_g.48358</name>
    <name evidence="3" type="ORF">LE_TR16341_c1_g1_i1_g.52468</name>
</gene>
<accession>A0A1J3GLP8</accession>
<protein>
    <submittedName>
        <fullName evidence="3">Uncharacterized protein</fullName>
    </submittedName>
</protein>
<dbReference type="EMBL" id="GEVI01005488">
    <property type="protein sequence ID" value="JAU26832.1"/>
    <property type="molecule type" value="Transcribed_RNA"/>
</dbReference>
<feature type="compositionally biased region" description="Polar residues" evidence="1">
    <location>
        <begin position="64"/>
        <end position="74"/>
    </location>
</feature>
<evidence type="ECO:0000313" key="2">
    <source>
        <dbReference type="EMBL" id="JAU26832.1"/>
    </source>
</evidence>
<evidence type="ECO:0000313" key="3">
    <source>
        <dbReference type="EMBL" id="JAU57097.1"/>
    </source>
</evidence>
<sequence>MILEILYVEPFKSSWAIQVKIFHTIEMVLHLCKTLELCWKKYVGHLQHDPDLKGNLVSGHRDNTNNLQRVNKNG</sequence>
<dbReference type="EMBL" id="GEVL01020244">
    <property type="protein sequence ID" value="JAU57097.1"/>
    <property type="molecule type" value="Transcribed_RNA"/>
</dbReference>
<dbReference type="AlphaFoldDB" id="A0A1J3GLP8"/>
<feature type="region of interest" description="Disordered" evidence="1">
    <location>
        <begin position="55"/>
        <end position="74"/>
    </location>
</feature>
<evidence type="ECO:0000256" key="1">
    <source>
        <dbReference type="SAM" id="MobiDB-lite"/>
    </source>
</evidence>
<proteinExistence type="predicted"/>
<organism evidence="3">
    <name type="scientific">Noccaea caerulescens</name>
    <name type="common">Alpine penny-cress</name>
    <name type="synonym">Thlaspi caerulescens</name>
    <dbReference type="NCBI Taxonomy" id="107243"/>
    <lineage>
        <taxon>Eukaryota</taxon>
        <taxon>Viridiplantae</taxon>
        <taxon>Streptophyta</taxon>
        <taxon>Embryophyta</taxon>
        <taxon>Tracheophyta</taxon>
        <taxon>Spermatophyta</taxon>
        <taxon>Magnoliopsida</taxon>
        <taxon>eudicotyledons</taxon>
        <taxon>Gunneridae</taxon>
        <taxon>Pentapetalae</taxon>
        <taxon>rosids</taxon>
        <taxon>malvids</taxon>
        <taxon>Brassicales</taxon>
        <taxon>Brassicaceae</taxon>
        <taxon>Coluteocarpeae</taxon>
        <taxon>Noccaea</taxon>
    </lineage>
</organism>
<reference evidence="3" key="1">
    <citation type="submission" date="2016-07" db="EMBL/GenBank/DDBJ databases">
        <title>De novo transcriptome assembly of four accessions of the metal hyperaccumulator plant Noccaea caerulescens.</title>
        <authorList>
            <person name="Blande D."/>
            <person name="Halimaa P."/>
            <person name="Tervahauta A.I."/>
            <person name="Aarts M.G."/>
            <person name="Karenlampi S.O."/>
        </authorList>
    </citation>
    <scope>NUCLEOTIDE SEQUENCE</scope>
</reference>